<evidence type="ECO:0000313" key="3">
    <source>
        <dbReference type="Proteomes" id="UP000320055"/>
    </source>
</evidence>
<dbReference type="Pfam" id="PF11353">
    <property type="entry name" value="DUF3153"/>
    <property type="match status" value="1"/>
</dbReference>
<dbReference type="PROSITE" id="PS51257">
    <property type="entry name" value="PROKAR_LIPOPROTEIN"/>
    <property type="match status" value="1"/>
</dbReference>
<proteinExistence type="predicted"/>
<dbReference type="AlphaFoldDB" id="A0A563VLT0"/>
<keyword evidence="3" id="KW-1185">Reference proteome</keyword>
<accession>A0A563VLT0</accession>
<dbReference type="Proteomes" id="UP000320055">
    <property type="component" value="Unassembled WGS sequence"/>
</dbReference>
<evidence type="ECO:0008006" key="4">
    <source>
        <dbReference type="Google" id="ProtNLM"/>
    </source>
</evidence>
<reference evidence="2 3" key="1">
    <citation type="submission" date="2019-01" db="EMBL/GenBank/DDBJ databases">
        <authorList>
            <person name="Brito A."/>
        </authorList>
    </citation>
    <scope>NUCLEOTIDE SEQUENCE [LARGE SCALE GENOMIC DNA]</scope>
    <source>
        <strain evidence="2">1</strain>
    </source>
</reference>
<gene>
    <name evidence="2" type="ORF">H1P_1480008</name>
</gene>
<dbReference type="OrthoDB" id="458293at2"/>
<evidence type="ECO:0000256" key="1">
    <source>
        <dbReference type="SAM" id="Phobius"/>
    </source>
</evidence>
<keyword evidence="1" id="KW-1133">Transmembrane helix</keyword>
<name>A0A563VLT0_9CYAN</name>
<organism evidence="2 3">
    <name type="scientific">Hyella patelloides LEGE 07179</name>
    <dbReference type="NCBI Taxonomy" id="945734"/>
    <lineage>
        <taxon>Bacteria</taxon>
        <taxon>Bacillati</taxon>
        <taxon>Cyanobacteriota</taxon>
        <taxon>Cyanophyceae</taxon>
        <taxon>Pleurocapsales</taxon>
        <taxon>Hyellaceae</taxon>
        <taxon>Hyella</taxon>
    </lineage>
</organism>
<evidence type="ECO:0000313" key="2">
    <source>
        <dbReference type="EMBL" id="VEP12410.1"/>
    </source>
</evidence>
<sequence length="260" mass="29428">MLKKTQIGQKNRNYMAFLFPFLCCLLMLLTGCVNYDVGINFNSPHNGNIVQHIKIGQQLNNLDRSDVKKWLNSIESRSRKLQGKVKKPNAEELIVTIPFRNGKELATKFNQLFHSEIPATSAVSTAENSDLTKLDSYITLKQNNLLLLERNSLDLAIDLRALNILTRQDKITINSDRLIDLDFQLNTPWLAYSASGENNLQPIPNSPTKKLMWHLQPGEINYIKAVFWLPSPLGIGAVAITVLMILGFYLKYQRFPGVAS</sequence>
<dbReference type="InterPro" id="IPR021499">
    <property type="entry name" value="DUF3153"/>
</dbReference>
<protein>
    <recommendedName>
        <fullName evidence="4">DUF3153 domain-containing protein</fullName>
    </recommendedName>
</protein>
<keyword evidence="1" id="KW-0472">Membrane</keyword>
<keyword evidence="1" id="KW-0812">Transmembrane</keyword>
<feature type="transmembrane region" description="Helical" evidence="1">
    <location>
        <begin position="227"/>
        <end position="250"/>
    </location>
</feature>
<dbReference type="EMBL" id="CAACVJ010000055">
    <property type="protein sequence ID" value="VEP12410.1"/>
    <property type="molecule type" value="Genomic_DNA"/>
</dbReference>
<dbReference type="RefSeq" id="WP_144870407.1">
    <property type="nucleotide sequence ID" value="NZ_LR213899.1"/>
</dbReference>